<dbReference type="AlphaFoldDB" id="A0A6C0ENF7"/>
<evidence type="ECO:0000256" key="1">
    <source>
        <dbReference type="SAM" id="Phobius"/>
    </source>
</evidence>
<protein>
    <submittedName>
        <fullName evidence="2">Uncharacterized protein</fullName>
    </submittedName>
</protein>
<feature type="transmembrane region" description="Helical" evidence="1">
    <location>
        <begin position="79"/>
        <end position="97"/>
    </location>
</feature>
<keyword evidence="1" id="KW-1133">Transmembrane helix</keyword>
<sequence>MNFLKLFIISLVIFIILDGIWISSNFNYYMTVLKKIQKEPFVVKIPPIIISYICLSIALYLYLKFIIYEIKEQKKYNKYLITILYGFLFGLAVYGTYSFTCCTYFKNYTYYDGFKDTLWGIILFCIIGLIFIHYYE</sequence>
<keyword evidence="1" id="KW-0812">Transmembrane</keyword>
<name>A0A6C0ENF7_9ZZZZ</name>
<evidence type="ECO:0000313" key="2">
    <source>
        <dbReference type="EMBL" id="QHT30724.1"/>
    </source>
</evidence>
<dbReference type="Pfam" id="PF09945">
    <property type="entry name" value="DUF2177"/>
    <property type="match status" value="1"/>
</dbReference>
<feature type="transmembrane region" description="Helical" evidence="1">
    <location>
        <begin position="48"/>
        <end position="67"/>
    </location>
</feature>
<feature type="transmembrane region" description="Helical" evidence="1">
    <location>
        <begin position="7"/>
        <end position="28"/>
    </location>
</feature>
<accession>A0A6C0ENF7</accession>
<proteinExistence type="predicted"/>
<dbReference type="InterPro" id="IPR018687">
    <property type="entry name" value="DUF2177_membr"/>
</dbReference>
<feature type="transmembrane region" description="Helical" evidence="1">
    <location>
        <begin position="117"/>
        <end position="135"/>
    </location>
</feature>
<dbReference type="EMBL" id="MN738910">
    <property type="protein sequence ID" value="QHT30724.1"/>
    <property type="molecule type" value="Genomic_DNA"/>
</dbReference>
<organism evidence="2">
    <name type="scientific">viral metagenome</name>
    <dbReference type="NCBI Taxonomy" id="1070528"/>
    <lineage>
        <taxon>unclassified sequences</taxon>
        <taxon>metagenomes</taxon>
        <taxon>organismal metagenomes</taxon>
    </lineage>
</organism>
<reference evidence="2" key="1">
    <citation type="journal article" date="2020" name="Nature">
        <title>Giant virus diversity and host interactions through global metagenomics.</title>
        <authorList>
            <person name="Schulz F."/>
            <person name="Roux S."/>
            <person name="Paez-Espino D."/>
            <person name="Jungbluth S."/>
            <person name="Walsh D.A."/>
            <person name="Denef V.J."/>
            <person name="McMahon K.D."/>
            <person name="Konstantinidis K.T."/>
            <person name="Eloe-Fadrosh E.A."/>
            <person name="Kyrpides N.C."/>
            <person name="Woyke T."/>
        </authorList>
    </citation>
    <scope>NUCLEOTIDE SEQUENCE</scope>
    <source>
        <strain evidence="2">GVMAG-M-3300009151-35</strain>
    </source>
</reference>
<keyword evidence="1" id="KW-0472">Membrane</keyword>